<evidence type="ECO:0000256" key="8">
    <source>
        <dbReference type="ARBA" id="ARBA00023136"/>
    </source>
</evidence>
<comment type="subcellular location">
    <subcellularLocation>
        <location evidence="1">Membrane</location>
        <topology evidence="1">Single-pass type IV membrane protein</topology>
    </subcellularLocation>
</comment>
<evidence type="ECO:0000313" key="14">
    <source>
        <dbReference type="Proteomes" id="UP000747542"/>
    </source>
</evidence>
<keyword evidence="4 11" id="KW-0812">Transmembrane</keyword>
<dbReference type="SUPFAM" id="SSF47661">
    <property type="entry name" value="t-snare proteins"/>
    <property type="match status" value="1"/>
</dbReference>
<evidence type="ECO:0000256" key="10">
    <source>
        <dbReference type="SAM" id="MobiDB-lite"/>
    </source>
</evidence>
<accession>A0A8J5T3F3</accession>
<dbReference type="PANTHER" id="PTHR15959">
    <property type="entry name" value="SYNTAXIN-18"/>
    <property type="match status" value="1"/>
</dbReference>
<dbReference type="InterPro" id="IPR010989">
    <property type="entry name" value="SNARE"/>
</dbReference>
<feature type="region of interest" description="Disordered" evidence="10">
    <location>
        <begin position="151"/>
        <end position="270"/>
    </location>
</feature>
<proteinExistence type="inferred from homology"/>
<dbReference type="InterPro" id="IPR000727">
    <property type="entry name" value="T_SNARE_dom"/>
</dbReference>
<reference evidence="13" key="1">
    <citation type="journal article" date="2021" name="Sci. Adv.">
        <title>The American lobster genome reveals insights on longevity, neural, and immune adaptations.</title>
        <authorList>
            <person name="Polinski J.M."/>
            <person name="Zimin A.V."/>
            <person name="Clark K.F."/>
            <person name="Kohn A.B."/>
            <person name="Sadowski N."/>
            <person name="Timp W."/>
            <person name="Ptitsyn A."/>
            <person name="Khanna P."/>
            <person name="Romanova D.Y."/>
            <person name="Williams P."/>
            <person name="Greenwood S.J."/>
            <person name="Moroz L.L."/>
            <person name="Walt D.R."/>
            <person name="Bodnar A.G."/>
        </authorList>
    </citation>
    <scope>NUCLEOTIDE SEQUENCE</scope>
    <source>
        <strain evidence="13">GMGI-L3</strain>
    </source>
</reference>
<keyword evidence="5" id="KW-0653">Protein transport</keyword>
<feature type="compositionally biased region" description="Basic and acidic residues" evidence="10">
    <location>
        <begin position="229"/>
        <end position="243"/>
    </location>
</feature>
<feature type="transmembrane region" description="Helical" evidence="11">
    <location>
        <begin position="357"/>
        <end position="378"/>
    </location>
</feature>
<evidence type="ECO:0000313" key="13">
    <source>
        <dbReference type="EMBL" id="KAG7172514.1"/>
    </source>
</evidence>
<keyword evidence="6 11" id="KW-1133">Transmembrane helix</keyword>
<dbReference type="PROSITE" id="PS50192">
    <property type="entry name" value="T_SNARE"/>
    <property type="match status" value="1"/>
</dbReference>
<keyword evidence="14" id="KW-1185">Reference proteome</keyword>
<evidence type="ECO:0000259" key="12">
    <source>
        <dbReference type="PROSITE" id="PS50192"/>
    </source>
</evidence>
<dbReference type="Proteomes" id="UP000747542">
    <property type="component" value="Unassembled WGS sequence"/>
</dbReference>
<gene>
    <name evidence="13" type="primary">STX18-L</name>
    <name evidence="13" type="ORF">Hamer_G022028</name>
</gene>
<dbReference type="Gene3D" id="1.20.5.110">
    <property type="match status" value="1"/>
</dbReference>
<protein>
    <submittedName>
        <fullName evidence="13">Syntaxin-18-like</fullName>
    </submittedName>
</protein>
<dbReference type="InterPro" id="IPR019529">
    <property type="entry name" value="Syntaxin-18_N"/>
</dbReference>
<feature type="compositionally biased region" description="Basic and acidic residues" evidence="10">
    <location>
        <begin position="151"/>
        <end position="165"/>
    </location>
</feature>
<evidence type="ECO:0000256" key="11">
    <source>
        <dbReference type="SAM" id="Phobius"/>
    </source>
</evidence>
<dbReference type="GO" id="GO:0006890">
    <property type="term" value="P:retrograde vesicle-mediated transport, Golgi to endoplasmic reticulum"/>
    <property type="evidence" value="ECO:0007669"/>
    <property type="project" value="TreeGrafter"/>
</dbReference>
<keyword evidence="7 9" id="KW-0175">Coiled coil</keyword>
<sequence length="380" mass="43591">MTVENAASVDLTILFKSCVKTIRTRNKAMGVTLPQTKIFPSAPTPSSQFYSRVKDVMSNIASHRNLLKDHRKKYLQEQDQSMSDYERSYMEKASNVVNTNLRIIDDNIRTLSIELQGDKQGSKDACECQENMVAVLRMKFQEINSSFKHMKELRRTKQKEKDRLYRVQRPAGSKKRTSSSSEDPRRAPQLSQLGKKESSPDTCSSSHPESWGQSTDSQSTDKISPESSQHTERKEGQTPENKAEVSGTTDAEKSRVSSSLLEEEMEKMHGELSAEERQMLEKENAHLYKELMSNQEEVRQITRQVVELGQMQDLLSENVDLQAHQIEEIQETIMAATENVREGNEQVREAMRKDAGFRVWIMFFLIVMSCSILFLDWYNG</sequence>
<keyword evidence="3" id="KW-0813">Transport</keyword>
<evidence type="ECO:0000256" key="4">
    <source>
        <dbReference type="ARBA" id="ARBA00022692"/>
    </source>
</evidence>
<evidence type="ECO:0000256" key="7">
    <source>
        <dbReference type="ARBA" id="ARBA00023054"/>
    </source>
</evidence>
<feature type="coiled-coil region" evidence="9">
    <location>
        <begin position="326"/>
        <end position="353"/>
    </location>
</feature>
<dbReference type="AlphaFoldDB" id="A0A8J5T3F3"/>
<feature type="domain" description="T-SNARE coiled-coil homology" evidence="12">
    <location>
        <begin position="288"/>
        <end position="350"/>
    </location>
</feature>
<evidence type="ECO:0000256" key="6">
    <source>
        <dbReference type="ARBA" id="ARBA00022989"/>
    </source>
</evidence>
<evidence type="ECO:0000256" key="2">
    <source>
        <dbReference type="ARBA" id="ARBA00009063"/>
    </source>
</evidence>
<dbReference type="Pfam" id="PF10496">
    <property type="entry name" value="Syntaxin-18_N"/>
    <property type="match status" value="1"/>
</dbReference>
<evidence type="ECO:0000256" key="5">
    <source>
        <dbReference type="ARBA" id="ARBA00022927"/>
    </source>
</evidence>
<dbReference type="EMBL" id="JAHLQT010010848">
    <property type="protein sequence ID" value="KAG7172514.1"/>
    <property type="molecule type" value="Genomic_DNA"/>
</dbReference>
<evidence type="ECO:0000256" key="9">
    <source>
        <dbReference type="SAM" id="Coils"/>
    </source>
</evidence>
<dbReference type="SUPFAM" id="SSF58038">
    <property type="entry name" value="SNARE fusion complex"/>
    <property type="match status" value="1"/>
</dbReference>
<comment type="similarity">
    <text evidence="2">Belongs to the syntaxin family.</text>
</comment>
<dbReference type="GO" id="GO:0015031">
    <property type="term" value="P:protein transport"/>
    <property type="evidence" value="ECO:0007669"/>
    <property type="project" value="UniProtKB-KW"/>
</dbReference>
<dbReference type="GO" id="GO:0005783">
    <property type="term" value="C:endoplasmic reticulum"/>
    <property type="evidence" value="ECO:0007669"/>
    <property type="project" value="TreeGrafter"/>
</dbReference>
<comment type="caution">
    <text evidence="13">The sequence shown here is derived from an EMBL/GenBank/DDBJ whole genome shotgun (WGS) entry which is preliminary data.</text>
</comment>
<organism evidence="13 14">
    <name type="scientific">Homarus americanus</name>
    <name type="common">American lobster</name>
    <dbReference type="NCBI Taxonomy" id="6706"/>
    <lineage>
        <taxon>Eukaryota</taxon>
        <taxon>Metazoa</taxon>
        <taxon>Ecdysozoa</taxon>
        <taxon>Arthropoda</taxon>
        <taxon>Crustacea</taxon>
        <taxon>Multicrustacea</taxon>
        <taxon>Malacostraca</taxon>
        <taxon>Eumalacostraca</taxon>
        <taxon>Eucarida</taxon>
        <taxon>Decapoda</taxon>
        <taxon>Pleocyemata</taxon>
        <taxon>Astacidea</taxon>
        <taxon>Nephropoidea</taxon>
        <taxon>Nephropidae</taxon>
        <taxon>Homarus</taxon>
    </lineage>
</organism>
<dbReference type="PANTHER" id="PTHR15959:SF0">
    <property type="entry name" value="SYNTAXIN-18"/>
    <property type="match status" value="1"/>
</dbReference>
<feature type="compositionally biased region" description="Polar residues" evidence="10">
    <location>
        <begin position="200"/>
        <end position="228"/>
    </location>
</feature>
<keyword evidence="8 11" id="KW-0472">Membrane</keyword>
<evidence type="ECO:0000256" key="3">
    <source>
        <dbReference type="ARBA" id="ARBA00022448"/>
    </source>
</evidence>
<dbReference type="GO" id="GO:0031201">
    <property type="term" value="C:SNARE complex"/>
    <property type="evidence" value="ECO:0007669"/>
    <property type="project" value="TreeGrafter"/>
</dbReference>
<evidence type="ECO:0000256" key="1">
    <source>
        <dbReference type="ARBA" id="ARBA00004211"/>
    </source>
</evidence>
<name>A0A8J5T3F3_HOMAM</name>